<feature type="non-terminal residue" evidence="1">
    <location>
        <position position="1"/>
    </location>
</feature>
<protein>
    <submittedName>
        <fullName evidence="1">Uncharacterized protein</fullName>
    </submittedName>
</protein>
<accession>A0A0K2VCI7</accession>
<dbReference type="EMBL" id="HACA01030290">
    <property type="protein sequence ID" value="CDW47651.1"/>
    <property type="molecule type" value="Transcribed_RNA"/>
</dbReference>
<sequence>CHSLCAIKIVHHYFNAHCCSEYCPVSEPVRYSFNTSLVQSLSYRFLYSVPF</sequence>
<evidence type="ECO:0000313" key="1">
    <source>
        <dbReference type="EMBL" id="CDW47651.1"/>
    </source>
</evidence>
<name>A0A0K2VCI7_LEPSM</name>
<reference evidence="1" key="1">
    <citation type="submission" date="2014-05" db="EMBL/GenBank/DDBJ databases">
        <authorList>
            <person name="Chronopoulou M."/>
        </authorList>
    </citation>
    <scope>NUCLEOTIDE SEQUENCE</scope>
    <source>
        <tissue evidence="1">Whole organism</tissue>
    </source>
</reference>
<proteinExistence type="predicted"/>
<organism evidence="1">
    <name type="scientific">Lepeophtheirus salmonis</name>
    <name type="common">Salmon louse</name>
    <name type="synonym">Caligus salmonis</name>
    <dbReference type="NCBI Taxonomy" id="72036"/>
    <lineage>
        <taxon>Eukaryota</taxon>
        <taxon>Metazoa</taxon>
        <taxon>Ecdysozoa</taxon>
        <taxon>Arthropoda</taxon>
        <taxon>Crustacea</taxon>
        <taxon>Multicrustacea</taxon>
        <taxon>Hexanauplia</taxon>
        <taxon>Copepoda</taxon>
        <taxon>Siphonostomatoida</taxon>
        <taxon>Caligidae</taxon>
        <taxon>Lepeophtheirus</taxon>
    </lineage>
</organism>
<dbReference type="AlphaFoldDB" id="A0A0K2VCI7"/>